<dbReference type="Pfam" id="PF00083">
    <property type="entry name" value="Sugar_tr"/>
    <property type="match status" value="1"/>
</dbReference>
<evidence type="ECO:0000256" key="3">
    <source>
        <dbReference type="ARBA" id="ARBA00022448"/>
    </source>
</evidence>
<evidence type="ECO:0000256" key="1">
    <source>
        <dbReference type="ARBA" id="ARBA00004370"/>
    </source>
</evidence>
<feature type="transmembrane region" description="Helical" evidence="7">
    <location>
        <begin position="172"/>
        <end position="192"/>
    </location>
</feature>
<evidence type="ECO:0000256" key="5">
    <source>
        <dbReference type="ARBA" id="ARBA00022989"/>
    </source>
</evidence>
<evidence type="ECO:0000256" key="7">
    <source>
        <dbReference type="SAM" id="Phobius"/>
    </source>
</evidence>
<keyword evidence="3" id="KW-0813">Transport</keyword>
<feature type="transmembrane region" description="Helical" evidence="7">
    <location>
        <begin position="254"/>
        <end position="272"/>
    </location>
</feature>
<evidence type="ECO:0000256" key="2">
    <source>
        <dbReference type="ARBA" id="ARBA00010992"/>
    </source>
</evidence>
<dbReference type="Gene3D" id="1.20.1250.20">
    <property type="entry name" value="MFS general substrate transporter like domains"/>
    <property type="match status" value="1"/>
</dbReference>
<evidence type="ECO:0000313" key="10">
    <source>
        <dbReference type="Proteomes" id="UP000189475"/>
    </source>
</evidence>
<keyword evidence="10" id="KW-1185">Reference proteome</keyword>
<dbReference type="PANTHER" id="PTHR48023">
    <property type="entry name" value="D-XYLOSE-PROTON SYMPORTER-LIKE 2"/>
    <property type="match status" value="1"/>
</dbReference>
<dbReference type="EMBL" id="FUFT01000002">
    <property type="protein sequence ID" value="SJL83031.1"/>
    <property type="molecule type" value="Genomic_DNA"/>
</dbReference>
<sequence>MSAISNYKTQFILMIFSAATLSGILLGFDTKVMSTIITSVSSQFQLSPASLSWAMINIGFGAIAGAFGASWLAARLGRKSTMLLASVLFLVSSLGSSHADTFSWFVFFRIASAMSIGLITVVFPLYISEVIPRDEHGKLNWLQSGTLVMALMGMFIVGFFLSQHISIPSQPWATLLRFELYPCLLFASVVLFMPDSPRWLVMVQRQNDAFLTLEKMVDVHYAQLMLVDIEASLKERDLVTKEPVSMLTLMKQSYFWAFTLFGVTIALIQQLIGTHDWSILISTSLTQWFGYTDTVIFMAVWFAVFPLSSYLSSRQY</sequence>
<name>A0A1R4B292_9VIBR</name>
<feature type="transmembrane region" description="Helical" evidence="7">
    <location>
        <begin position="105"/>
        <end position="127"/>
    </location>
</feature>
<accession>A0A1R4B292</accession>
<dbReference type="SUPFAM" id="SSF103473">
    <property type="entry name" value="MFS general substrate transporter"/>
    <property type="match status" value="1"/>
</dbReference>
<proteinExistence type="inferred from homology"/>
<dbReference type="InterPro" id="IPR005828">
    <property type="entry name" value="MFS_sugar_transport-like"/>
</dbReference>
<dbReference type="PANTHER" id="PTHR48023:SF4">
    <property type="entry name" value="D-XYLOSE-PROTON SYMPORTER-LIKE 2"/>
    <property type="match status" value="1"/>
</dbReference>
<dbReference type="STRING" id="1918946.VPAL9027_00979"/>
<keyword evidence="6 7" id="KW-0472">Membrane</keyword>
<keyword evidence="5 7" id="KW-1133">Transmembrane helix</keyword>
<reference evidence="9 10" key="1">
    <citation type="submission" date="2017-02" db="EMBL/GenBank/DDBJ databases">
        <authorList>
            <person name="Peterson S.W."/>
        </authorList>
    </citation>
    <scope>NUCLEOTIDE SEQUENCE [LARGE SCALE GENOMIC DNA]</scope>
    <source>
        <strain evidence="9 10">CECT 9027</strain>
    </source>
</reference>
<dbReference type="RefSeq" id="WP_077312864.1">
    <property type="nucleotide sequence ID" value="NZ_AP024887.1"/>
</dbReference>
<dbReference type="AlphaFoldDB" id="A0A1R4B292"/>
<feature type="transmembrane region" description="Helical" evidence="7">
    <location>
        <begin position="288"/>
        <end position="311"/>
    </location>
</feature>
<evidence type="ECO:0000256" key="4">
    <source>
        <dbReference type="ARBA" id="ARBA00022692"/>
    </source>
</evidence>
<dbReference type="PROSITE" id="PS50850">
    <property type="entry name" value="MFS"/>
    <property type="match status" value="1"/>
</dbReference>
<dbReference type="GO" id="GO:0016020">
    <property type="term" value="C:membrane"/>
    <property type="evidence" value="ECO:0007669"/>
    <property type="project" value="UniProtKB-SubCell"/>
</dbReference>
<comment type="similarity">
    <text evidence="2">Belongs to the major facilitator superfamily. Sugar transporter (TC 2.A.1.1) family.</text>
</comment>
<evidence type="ECO:0000256" key="6">
    <source>
        <dbReference type="ARBA" id="ARBA00023136"/>
    </source>
</evidence>
<dbReference type="InterPro" id="IPR036259">
    <property type="entry name" value="MFS_trans_sf"/>
</dbReference>
<comment type="subcellular location">
    <subcellularLocation>
        <location evidence="1">Membrane</location>
    </subcellularLocation>
</comment>
<gene>
    <name evidence="9" type="primary">galP</name>
    <name evidence="9" type="ORF">VPAL9027_00979</name>
</gene>
<dbReference type="InterPro" id="IPR050820">
    <property type="entry name" value="MFS_Sugar_Transporter"/>
</dbReference>
<dbReference type="GO" id="GO:0022857">
    <property type="term" value="F:transmembrane transporter activity"/>
    <property type="evidence" value="ECO:0007669"/>
    <property type="project" value="InterPro"/>
</dbReference>
<feature type="domain" description="Major facilitator superfamily (MFS) profile" evidence="8">
    <location>
        <begin position="15"/>
        <end position="316"/>
    </location>
</feature>
<dbReference type="OrthoDB" id="5368493at2"/>
<feature type="transmembrane region" description="Helical" evidence="7">
    <location>
        <begin position="139"/>
        <end position="160"/>
    </location>
</feature>
<organism evidence="9 10">
    <name type="scientific">Vibrio palustris</name>
    <dbReference type="NCBI Taxonomy" id="1918946"/>
    <lineage>
        <taxon>Bacteria</taxon>
        <taxon>Pseudomonadati</taxon>
        <taxon>Pseudomonadota</taxon>
        <taxon>Gammaproteobacteria</taxon>
        <taxon>Vibrionales</taxon>
        <taxon>Vibrionaceae</taxon>
        <taxon>Vibrio</taxon>
    </lineage>
</organism>
<feature type="transmembrane region" description="Helical" evidence="7">
    <location>
        <begin position="51"/>
        <end position="74"/>
    </location>
</feature>
<protein>
    <submittedName>
        <fullName evidence="9">Galactose-proton symporter</fullName>
    </submittedName>
</protein>
<evidence type="ECO:0000259" key="8">
    <source>
        <dbReference type="PROSITE" id="PS50850"/>
    </source>
</evidence>
<keyword evidence="4 7" id="KW-0812">Transmembrane</keyword>
<dbReference type="Proteomes" id="UP000189475">
    <property type="component" value="Unassembled WGS sequence"/>
</dbReference>
<dbReference type="InterPro" id="IPR020846">
    <property type="entry name" value="MFS_dom"/>
</dbReference>
<evidence type="ECO:0000313" key="9">
    <source>
        <dbReference type="EMBL" id="SJL83031.1"/>
    </source>
</evidence>